<evidence type="ECO:0000313" key="4">
    <source>
        <dbReference type="Proteomes" id="UP001595792"/>
    </source>
</evidence>
<dbReference type="Pfam" id="PF01551">
    <property type="entry name" value="Peptidase_M23"/>
    <property type="match status" value="1"/>
</dbReference>
<comment type="caution">
    <text evidence="3">The sequence shown here is derived from an EMBL/GenBank/DDBJ whole genome shotgun (WGS) entry which is preliminary data.</text>
</comment>
<dbReference type="InterPro" id="IPR050570">
    <property type="entry name" value="Cell_wall_metabolism_enzyme"/>
</dbReference>
<keyword evidence="4" id="KW-1185">Reference proteome</keyword>
<name>A0ABV8NNK9_9SPHI</name>
<dbReference type="Gene3D" id="2.70.70.10">
    <property type="entry name" value="Glucose Permease (Domain IIA)"/>
    <property type="match status" value="1"/>
</dbReference>
<evidence type="ECO:0000313" key="3">
    <source>
        <dbReference type="EMBL" id="MFC4198469.1"/>
    </source>
</evidence>
<dbReference type="PANTHER" id="PTHR21666:SF289">
    <property type="entry name" value="L-ALA--D-GLU ENDOPEPTIDASE"/>
    <property type="match status" value="1"/>
</dbReference>
<dbReference type="EMBL" id="JBHSBY010000139">
    <property type="protein sequence ID" value="MFC4198469.1"/>
    <property type="molecule type" value="Genomic_DNA"/>
</dbReference>
<dbReference type="Proteomes" id="UP001595792">
    <property type="component" value="Unassembled WGS sequence"/>
</dbReference>
<dbReference type="SUPFAM" id="SSF51261">
    <property type="entry name" value="Duplicated hybrid motif"/>
    <property type="match status" value="1"/>
</dbReference>
<dbReference type="GO" id="GO:0016787">
    <property type="term" value="F:hydrolase activity"/>
    <property type="evidence" value="ECO:0007669"/>
    <property type="project" value="UniProtKB-KW"/>
</dbReference>
<protein>
    <submittedName>
        <fullName evidence="3">M23 family metallopeptidase</fullName>
        <ecNumber evidence="3">3.4.24.-</ecNumber>
    </submittedName>
</protein>
<sequence length="215" mass="23291">MSGFFSLYISIFFFCSCIPLTLKAQVSLPLEKIQMTSPFGFRIHPISGSKQFHSGIDLSARYEPVYAILSGVVNATGEDEIIGKYVKIDHGGMQSIYGHLSSVWVGKGDTLHSGQIIAVSGSSGRSTGPHLHLSIKISGKFFNPLAVIKVLLASTLTKHMDTYSTIENDKLSLAAILYLLAERGSISLSETQAREYGVDQADELPIEEEGGDDGF</sequence>
<evidence type="ECO:0000259" key="2">
    <source>
        <dbReference type="Pfam" id="PF01551"/>
    </source>
</evidence>
<dbReference type="CDD" id="cd12797">
    <property type="entry name" value="M23_peptidase"/>
    <property type="match status" value="1"/>
</dbReference>
<keyword evidence="1" id="KW-0732">Signal</keyword>
<dbReference type="InterPro" id="IPR011055">
    <property type="entry name" value="Dup_hybrid_motif"/>
</dbReference>
<keyword evidence="3" id="KW-0378">Hydrolase</keyword>
<feature type="domain" description="M23ase beta-sheet core" evidence="2">
    <location>
        <begin position="51"/>
        <end position="144"/>
    </location>
</feature>
<dbReference type="RefSeq" id="WP_378962462.1">
    <property type="nucleotide sequence ID" value="NZ_JBHRXC010000016.1"/>
</dbReference>
<accession>A0ABV8NNK9</accession>
<evidence type="ECO:0000256" key="1">
    <source>
        <dbReference type="ARBA" id="ARBA00022729"/>
    </source>
</evidence>
<gene>
    <name evidence="3" type="ORF">ACFOUY_17315</name>
</gene>
<dbReference type="EC" id="3.4.24.-" evidence="3"/>
<dbReference type="InterPro" id="IPR016047">
    <property type="entry name" value="M23ase_b-sheet_dom"/>
</dbReference>
<proteinExistence type="predicted"/>
<organism evidence="3 4">
    <name type="scientific">Pedobacter jamesrossensis</name>
    <dbReference type="NCBI Taxonomy" id="1908238"/>
    <lineage>
        <taxon>Bacteria</taxon>
        <taxon>Pseudomonadati</taxon>
        <taxon>Bacteroidota</taxon>
        <taxon>Sphingobacteriia</taxon>
        <taxon>Sphingobacteriales</taxon>
        <taxon>Sphingobacteriaceae</taxon>
        <taxon>Pedobacter</taxon>
    </lineage>
</organism>
<dbReference type="PANTHER" id="PTHR21666">
    <property type="entry name" value="PEPTIDASE-RELATED"/>
    <property type="match status" value="1"/>
</dbReference>
<reference evidence="4" key="1">
    <citation type="journal article" date="2019" name="Int. J. Syst. Evol. Microbiol.">
        <title>The Global Catalogue of Microorganisms (GCM) 10K type strain sequencing project: providing services to taxonomists for standard genome sequencing and annotation.</title>
        <authorList>
            <consortium name="The Broad Institute Genomics Platform"/>
            <consortium name="The Broad Institute Genome Sequencing Center for Infectious Disease"/>
            <person name="Wu L."/>
            <person name="Ma J."/>
        </authorList>
    </citation>
    <scope>NUCLEOTIDE SEQUENCE [LARGE SCALE GENOMIC DNA]</scope>
    <source>
        <strain evidence="4">CCM 8689</strain>
    </source>
</reference>